<organism evidence="1 2">
    <name type="scientific">Mycolicibacterium alvei</name>
    <dbReference type="NCBI Taxonomy" id="67081"/>
    <lineage>
        <taxon>Bacteria</taxon>
        <taxon>Bacillati</taxon>
        <taxon>Actinomycetota</taxon>
        <taxon>Actinomycetes</taxon>
        <taxon>Mycobacteriales</taxon>
        <taxon>Mycobacteriaceae</taxon>
        <taxon>Mycolicibacterium</taxon>
    </lineage>
</organism>
<dbReference type="KEGG" id="malv:MALV_56430"/>
<gene>
    <name evidence="1" type="ORF">MALV_56430</name>
</gene>
<reference evidence="1 2" key="1">
    <citation type="journal article" date="2019" name="Emerg. Microbes Infect.">
        <title>Comprehensive subspecies identification of 175 nontuberculous mycobacteria species based on 7547 genomic profiles.</title>
        <authorList>
            <person name="Matsumoto Y."/>
            <person name="Kinjo T."/>
            <person name="Motooka D."/>
            <person name="Nabeya D."/>
            <person name="Jung N."/>
            <person name="Uechi K."/>
            <person name="Horii T."/>
            <person name="Iida T."/>
            <person name="Fujita J."/>
            <person name="Nakamura S."/>
        </authorList>
    </citation>
    <scope>NUCLEOTIDE SEQUENCE [LARGE SCALE GENOMIC DNA]</scope>
    <source>
        <strain evidence="1">JCM 12272</strain>
        <plasmid evidence="1 2">pJCM12272</plasmid>
    </source>
</reference>
<dbReference type="EMBL" id="AP022566">
    <property type="protein sequence ID" value="BBX30518.1"/>
    <property type="molecule type" value="Genomic_DNA"/>
</dbReference>
<proteinExistence type="predicted"/>
<accession>A0A6N4V1R4</accession>
<sequence length="170" mass="19050">MECDATSHALEGAVVSHHILVIGLDADREAARQRGEAVFPEHPDERSYTLICPDGNGCKGFLRCGEPHWFGGVPIEHDINHDNSVPSGYEHEEREFHGVTHLWREGWGWTVPYEGCIVNYVDWEYPTGVAQYPIGQYDVEDDWIDDSCWVEFANVEPLAAQQPAMAAAAL</sequence>
<protein>
    <submittedName>
        <fullName evidence="1">Uncharacterized protein</fullName>
    </submittedName>
</protein>
<keyword evidence="2" id="KW-1185">Reference proteome</keyword>
<name>A0A6N4V1R4_9MYCO</name>
<dbReference type="AlphaFoldDB" id="A0A6N4V1R4"/>
<keyword evidence="1" id="KW-0614">Plasmid</keyword>
<evidence type="ECO:0000313" key="1">
    <source>
        <dbReference type="EMBL" id="BBX30518.1"/>
    </source>
</evidence>
<evidence type="ECO:0000313" key="2">
    <source>
        <dbReference type="Proteomes" id="UP000466906"/>
    </source>
</evidence>
<geneLocation type="plasmid" evidence="1 2">
    <name>pJCM12272</name>
</geneLocation>
<dbReference type="Proteomes" id="UP000466906">
    <property type="component" value="Plasmid pJCM12272"/>
</dbReference>